<evidence type="ECO:0000313" key="4">
    <source>
        <dbReference type="EMBL" id="NGM24194.1"/>
    </source>
</evidence>
<dbReference type="Gene3D" id="3.40.50.300">
    <property type="entry name" value="P-loop containing nucleotide triphosphate hydrolases"/>
    <property type="match status" value="1"/>
</dbReference>
<dbReference type="SUPFAM" id="SSF52540">
    <property type="entry name" value="P-loop containing nucleoside triphosphate hydrolases"/>
    <property type="match status" value="1"/>
</dbReference>
<dbReference type="Proteomes" id="UP000475385">
    <property type="component" value="Unassembled WGS sequence"/>
</dbReference>
<dbReference type="EMBL" id="JAAIKB010000027">
    <property type="protein sequence ID" value="NGM24194.1"/>
    <property type="molecule type" value="Genomic_DNA"/>
</dbReference>
<dbReference type="GO" id="GO:0008146">
    <property type="term" value="F:sulfotransferase activity"/>
    <property type="evidence" value="ECO:0007669"/>
    <property type="project" value="InterPro"/>
</dbReference>
<dbReference type="PANTHER" id="PTHR11783">
    <property type="entry name" value="SULFOTRANSFERASE SULT"/>
    <property type="match status" value="1"/>
</dbReference>
<comment type="similarity">
    <text evidence="1">Belongs to the sulfotransferase 1 family.</text>
</comment>
<sequence length="282" mass="30747">MAAFPAGLVWLASYPKSGNTWMRILLANLLAGRAEPADINRLSEEESLMGRWRFGDDMLVDADLLDSRELARMRPLHAGFVASRQTTPFFCKTHDRFAGEDGAPSLGAAARGAVYLLRDPRDVAISLAYHLGATVDEALARMTDPAHHFGGARQLPYLLGDWGGHVAGWTGQGLTPTHVVRYEDLRRDTAAVLRGVLRFLGGQATEVEVSRAIAHSSLEALQGQEAAKGFRERQPGQARFFRAGQVGEWQRVLTPAQLETIEEHFGAVMIRFGYAPAGATPG</sequence>
<dbReference type="InterPro" id="IPR027417">
    <property type="entry name" value="P-loop_NTPase"/>
</dbReference>
<comment type="caution">
    <text evidence="4">The sequence shown here is derived from an EMBL/GenBank/DDBJ whole genome shotgun (WGS) entry which is preliminary data.</text>
</comment>
<protein>
    <submittedName>
        <fullName evidence="4">Sulfotransferase domain-containing protein</fullName>
    </submittedName>
</protein>
<evidence type="ECO:0000256" key="1">
    <source>
        <dbReference type="ARBA" id="ARBA00005771"/>
    </source>
</evidence>
<evidence type="ECO:0000313" key="5">
    <source>
        <dbReference type="Proteomes" id="UP000475385"/>
    </source>
</evidence>
<keyword evidence="2" id="KW-0808">Transferase</keyword>
<proteinExistence type="inferred from homology"/>
<reference evidence="4 5" key="2">
    <citation type="submission" date="2020-03" db="EMBL/GenBank/DDBJ databases">
        <title>Roseomonas stagni sp. nov., isolated from pond water in Japan.</title>
        <authorList>
            <person name="Furuhata K."/>
            <person name="Miyamoto H."/>
            <person name="Goto K."/>
        </authorList>
    </citation>
    <scope>NUCLEOTIDE SEQUENCE [LARGE SCALE GENOMIC DNA]</scope>
    <source>
        <strain evidence="4 5">PeD5</strain>
    </source>
</reference>
<dbReference type="Pfam" id="PF00685">
    <property type="entry name" value="Sulfotransfer_1"/>
    <property type="match status" value="1"/>
</dbReference>
<dbReference type="RefSeq" id="WP_164698110.1">
    <property type="nucleotide sequence ID" value="NZ_JAAIKB010000027.1"/>
</dbReference>
<gene>
    <name evidence="4" type="ORF">G3576_29665</name>
</gene>
<reference evidence="4 5" key="1">
    <citation type="submission" date="2020-02" db="EMBL/GenBank/DDBJ databases">
        <authorList>
            <person name="Kim H.M."/>
            <person name="Jeon C.O."/>
        </authorList>
    </citation>
    <scope>NUCLEOTIDE SEQUENCE [LARGE SCALE GENOMIC DNA]</scope>
    <source>
        <strain evidence="4 5">PeD5</strain>
    </source>
</reference>
<accession>A0A6M1LXI5</accession>
<evidence type="ECO:0000259" key="3">
    <source>
        <dbReference type="Pfam" id="PF00685"/>
    </source>
</evidence>
<keyword evidence="5" id="KW-1185">Reference proteome</keyword>
<name>A0A6M1LXI5_9PROT</name>
<evidence type="ECO:0000256" key="2">
    <source>
        <dbReference type="ARBA" id="ARBA00022679"/>
    </source>
</evidence>
<feature type="domain" description="Sulfotransferase" evidence="3">
    <location>
        <begin position="9"/>
        <end position="272"/>
    </location>
</feature>
<dbReference type="InterPro" id="IPR000863">
    <property type="entry name" value="Sulfotransferase_dom"/>
</dbReference>
<dbReference type="AlphaFoldDB" id="A0A6M1LXI5"/>
<organism evidence="4 5">
    <name type="scientific">Falsiroseomonas algicola</name>
    <dbReference type="NCBI Taxonomy" id="2716930"/>
    <lineage>
        <taxon>Bacteria</taxon>
        <taxon>Pseudomonadati</taxon>
        <taxon>Pseudomonadota</taxon>
        <taxon>Alphaproteobacteria</taxon>
        <taxon>Acetobacterales</taxon>
        <taxon>Roseomonadaceae</taxon>
        <taxon>Falsiroseomonas</taxon>
    </lineage>
</organism>